<dbReference type="NCBIfam" id="TIGR01240">
    <property type="entry name" value="mevDPdecarb"/>
    <property type="match status" value="1"/>
</dbReference>
<evidence type="ECO:0000256" key="3">
    <source>
        <dbReference type="ARBA" id="ARBA00022516"/>
    </source>
</evidence>
<dbReference type="SUPFAM" id="SSF55060">
    <property type="entry name" value="GHMP Kinase, C-terminal domain"/>
    <property type="match status" value="1"/>
</dbReference>
<dbReference type="InterPro" id="IPR029765">
    <property type="entry name" value="Mev_diP_decarb"/>
</dbReference>
<accession>A0A1F6BJK3</accession>
<organism evidence="10 11">
    <name type="scientific">Candidatus Gottesmanbacteria bacterium RIFCSPLOWO2_01_FULL_42_22</name>
    <dbReference type="NCBI Taxonomy" id="1798391"/>
    <lineage>
        <taxon>Bacteria</taxon>
        <taxon>Candidatus Gottesmaniibacteriota</taxon>
    </lineage>
</organism>
<evidence type="ECO:0000256" key="5">
    <source>
        <dbReference type="ARBA" id="ARBA00022840"/>
    </source>
</evidence>
<keyword evidence="4" id="KW-0547">Nucleotide-binding</keyword>
<sequence length="325" mass="36356">MKKTAVACSNLALIKYWGKVDFEKRLPTNDSLSVNLDNLTTTTTVDFSASYKKDLLEIDGIRAAGRKFDRVRQHLDRIRSLAGRQLSARVVSRNNFPSATGLSSSASGFAALTKAAVAALELKLTEKEMSIMARQASGSACRSIPTGFSHWHKGRNSQSSYAESIFPASYWQLTDLVAIISHQIKSVPTSIAQQSAFTSPFFRERLKRIPDKIKALSIYIKKRDFQSFGELVEAESLELHSIMLTSSPSYIYIYPETLELMHQVKSWRKKGLDVYFSLNTGHNLHVLCLNKDREKILALLKKAGIKDIIINGPGQGTRLTDKHLF</sequence>
<dbReference type="PANTHER" id="PTHR10977:SF3">
    <property type="entry name" value="DIPHOSPHOMEVALONATE DECARBOXYLASE"/>
    <property type="match status" value="1"/>
</dbReference>
<keyword evidence="3" id="KW-0444">Lipid biosynthesis</keyword>
<evidence type="ECO:0000256" key="4">
    <source>
        <dbReference type="ARBA" id="ARBA00022741"/>
    </source>
</evidence>
<evidence type="ECO:0000313" key="11">
    <source>
        <dbReference type="Proteomes" id="UP000176228"/>
    </source>
</evidence>
<dbReference type="GO" id="GO:0005829">
    <property type="term" value="C:cytosol"/>
    <property type="evidence" value="ECO:0007669"/>
    <property type="project" value="InterPro"/>
</dbReference>
<keyword evidence="5" id="KW-0067">ATP-binding</keyword>
<comment type="similarity">
    <text evidence="1">Belongs to the diphosphomevalonate decarboxylase family.</text>
</comment>
<evidence type="ECO:0000256" key="6">
    <source>
        <dbReference type="ARBA" id="ARBA00023098"/>
    </source>
</evidence>
<evidence type="ECO:0000259" key="8">
    <source>
        <dbReference type="Pfam" id="PF18376"/>
    </source>
</evidence>
<dbReference type="InterPro" id="IPR020568">
    <property type="entry name" value="Ribosomal_Su5_D2-typ_SF"/>
</dbReference>
<evidence type="ECO:0000256" key="7">
    <source>
        <dbReference type="ARBA" id="ARBA00023239"/>
    </source>
</evidence>
<keyword evidence="6" id="KW-0443">Lipid metabolism</keyword>
<comment type="caution">
    <text evidence="10">The sequence shown here is derived from an EMBL/GenBank/DDBJ whole genome shotgun (WGS) entry which is preliminary data.</text>
</comment>
<dbReference type="Pfam" id="PF18376">
    <property type="entry name" value="MDD_C"/>
    <property type="match status" value="1"/>
</dbReference>
<dbReference type="Pfam" id="PF22700">
    <property type="entry name" value="MVD-like_N"/>
    <property type="match status" value="1"/>
</dbReference>
<dbReference type="GO" id="GO:0004163">
    <property type="term" value="F:diphosphomevalonate decarboxylase activity"/>
    <property type="evidence" value="ECO:0007669"/>
    <property type="project" value="UniProtKB-EC"/>
</dbReference>
<feature type="domain" description="Diphosphomevalonate decarboxylase-like N-terminal" evidence="9">
    <location>
        <begin position="7"/>
        <end position="162"/>
    </location>
</feature>
<evidence type="ECO:0000259" key="9">
    <source>
        <dbReference type="Pfam" id="PF22700"/>
    </source>
</evidence>
<evidence type="ECO:0000256" key="2">
    <source>
        <dbReference type="ARBA" id="ARBA00012296"/>
    </source>
</evidence>
<dbReference type="InterPro" id="IPR041431">
    <property type="entry name" value="Mvd1_C"/>
</dbReference>
<proteinExistence type="inferred from homology"/>
<protein>
    <recommendedName>
        <fullName evidence="2">diphosphomevalonate decarboxylase</fullName>
        <ecNumber evidence="2">4.1.1.33</ecNumber>
    </recommendedName>
</protein>
<dbReference type="AlphaFoldDB" id="A0A1F6BJK3"/>
<dbReference type="FunFam" id="3.30.230.10:FF:000072">
    <property type="entry name" value="Diphosphomevalonate decarboxylase"/>
    <property type="match status" value="1"/>
</dbReference>
<dbReference type="PANTHER" id="PTHR10977">
    <property type="entry name" value="DIPHOSPHOMEVALONATE DECARBOXYLASE"/>
    <property type="match status" value="1"/>
</dbReference>
<evidence type="ECO:0000313" key="10">
    <source>
        <dbReference type="EMBL" id="OGG37101.1"/>
    </source>
</evidence>
<dbReference type="PIRSF" id="PIRSF015950">
    <property type="entry name" value="Mev_P_decrbx"/>
    <property type="match status" value="1"/>
</dbReference>
<dbReference type="InterPro" id="IPR053859">
    <property type="entry name" value="MVD-like_N"/>
</dbReference>
<reference evidence="10 11" key="1">
    <citation type="journal article" date="2016" name="Nat. Commun.">
        <title>Thousands of microbial genomes shed light on interconnected biogeochemical processes in an aquifer system.</title>
        <authorList>
            <person name="Anantharaman K."/>
            <person name="Brown C.T."/>
            <person name="Hug L.A."/>
            <person name="Sharon I."/>
            <person name="Castelle C.J."/>
            <person name="Probst A.J."/>
            <person name="Thomas B.C."/>
            <person name="Singh A."/>
            <person name="Wilkins M.J."/>
            <person name="Karaoz U."/>
            <person name="Brodie E.L."/>
            <person name="Williams K.H."/>
            <person name="Hubbard S.S."/>
            <person name="Banfield J.F."/>
        </authorList>
    </citation>
    <scope>NUCLEOTIDE SEQUENCE [LARGE SCALE GENOMIC DNA]</scope>
</reference>
<dbReference type="GO" id="GO:0005524">
    <property type="term" value="F:ATP binding"/>
    <property type="evidence" value="ECO:0007669"/>
    <property type="project" value="UniProtKB-KW"/>
</dbReference>
<dbReference type="EC" id="4.1.1.33" evidence="2"/>
<keyword evidence="7" id="KW-0456">Lyase</keyword>
<gene>
    <name evidence="10" type="ORF">A2968_01490</name>
</gene>
<dbReference type="STRING" id="1798391.A2968_01490"/>
<dbReference type="GO" id="GO:0019287">
    <property type="term" value="P:isopentenyl diphosphate biosynthetic process, mevalonate pathway"/>
    <property type="evidence" value="ECO:0007669"/>
    <property type="project" value="InterPro"/>
</dbReference>
<dbReference type="SUPFAM" id="SSF54211">
    <property type="entry name" value="Ribosomal protein S5 domain 2-like"/>
    <property type="match status" value="1"/>
</dbReference>
<dbReference type="Proteomes" id="UP000176228">
    <property type="component" value="Unassembled WGS sequence"/>
</dbReference>
<dbReference type="Gene3D" id="3.30.230.10">
    <property type="match status" value="1"/>
</dbReference>
<name>A0A1F6BJK3_9BACT</name>
<dbReference type="InterPro" id="IPR036554">
    <property type="entry name" value="GHMP_kinase_C_sf"/>
</dbReference>
<dbReference type="InterPro" id="IPR014721">
    <property type="entry name" value="Ribsml_uS5_D2-typ_fold_subgr"/>
</dbReference>
<feature type="domain" description="Mvd1 C-terminal" evidence="8">
    <location>
        <begin position="176"/>
        <end position="303"/>
    </location>
</feature>
<dbReference type="Gene3D" id="3.30.70.890">
    <property type="entry name" value="GHMP kinase, C-terminal domain"/>
    <property type="match status" value="1"/>
</dbReference>
<dbReference type="InterPro" id="IPR005935">
    <property type="entry name" value="Mev_decarb"/>
</dbReference>
<evidence type="ECO:0000256" key="1">
    <source>
        <dbReference type="ARBA" id="ARBA00008831"/>
    </source>
</evidence>
<dbReference type="EMBL" id="MFJU01000006">
    <property type="protein sequence ID" value="OGG37101.1"/>
    <property type="molecule type" value="Genomic_DNA"/>
</dbReference>